<gene>
    <name evidence="1" type="ORF">NF867_07135</name>
</gene>
<evidence type="ECO:0000313" key="2">
    <source>
        <dbReference type="Proteomes" id="UP001155182"/>
    </source>
</evidence>
<name>A0A9X2JCK4_9SPHI</name>
<reference evidence="1" key="1">
    <citation type="submission" date="2022-06" db="EMBL/GenBank/DDBJ databases">
        <title>Solitalea sp. MAHUQ-68 isolated from rhizospheric soil.</title>
        <authorList>
            <person name="Huq M.A."/>
        </authorList>
    </citation>
    <scope>NUCLEOTIDE SEQUENCE</scope>
    <source>
        <strain evidence="1">MAHUQ-68</strain>
    </source>
</reference>
<dbReference type="EMBL" id="JAMWYS010000024">
    <property type="protein sequence ID" value="MCO4292629.1"/>
    <property type="molecule type" value="Genomic_DNA"/>
</dbReference>
<dbReference type="AlphaFoldDB" id="A0A9X2JCK4"/>
<sequence>MKPFVSILTFILTLPLLSYQHKVDKTFDLDDEKYLNFIAAVQNSSTFSYFTVIKVKNLNTGVIKEICTKGDFVLGALHIELKADYDKKSAQTVLGFAKSQKNRYFEFKNNKALDNISFFDYNTNLVTKIQTKYNFDKAIEYIKKTKDFSIWLSDDEMKAFAHVLFNKGYLTGENNCRGGTLEYVDRTK</sequence>
<evidence type="ECO:0000313" key="1">
    <source>
        <dbReference type="EMBL" id="MCO4292629.1"/>
    </source>
</evidence>
<comment type="caution">
    <text evidence="1">The sequence shown here is derived from an EMBL/GenBank/DDBJ whole genome shotgun (WGS) entry which is preliminary data.</text>
</comment>
<dbReference type="Proteomes" id="UP001155182">
    <property type="component" value="Unassembled WGS sequence"/>
</dbReference>
<organism evidence="1 2">
    <name type="scientific">Solitalea agri</name>
    <dbReference type="NCBI Taxonomy" id="2953739"/>
    <lineage>
        <taxon>Bacteria</taxon>
        <taxon>Pseudomonadati</taxon>
        <taxon>Bacteroidota</taxon>
        <taxon>Sphingobacteriia</taxon>
        <taxon>Sphingobacteriales</taxon>
        <taxon>Sphingobacteriaceae</taxon>
        <taxon>Solitalea</taxon>
    </lineage>
</organism>
<keyword evidence="2" id="KW-1185">Reference proteome</keyword>
<dbReference type="RefSeq" id="WP_252587111.1">
    <property type="nucleotide sequence ID" value="NZ_JAMWYS010000024.1"/>
</dbReference>
<accession>A0A9X2JCK4</accession>
<protein>
    <submittedName>
        <fullName evidence="1">Uncharacterized protein</fullName>
    </submittedName>
</protein>
<proteinExistence type="predicted"/>